<dbReference type="AlphaFoldDB" id="A0A1Z2SFD3"/>
<evidence type="ECO:0000259" key="4">
    <source>
        <dbReference type="Pfam" id="PF14393"/>
    </source>
</evidence>
<dbReference type="GO" id="GO:0016758">
    <property type="term" value="F:hexosyltransferase activity"/>
    <property type="evidence" value="ECO:0007669"/>
    <property type="project" value="UniProtKB-ARBA"/>
</dbReference>
<evidence type="ECO:0000313" key="6">
    <source>
        <dbReference type="Proteomes" id="UP000196708"/>
    </source>
</evidence>
<dbReference type="RefSeq" id="WP_088133938.1">
    <property type="nucleotide sequence ID" value="NZ_CP018835.1"/>
</dbReference>
<dbReference type="PANTHER" id="PTHR22916:SF51">
    <property type="entry name" value="GLYCOSYLTRANSFERASE EPSH-RELATED"/>
    <property type="match status" value="1"/>
</dbReference>
<dbReference type="InterPro" id="IPR025536">
    <property type="entry name" value="DUF4422"/>
</dbReference>
<dbReference type="InterPro" id="IPR001173">
    <property type="entry name" value="Glyco_trans_2-like"/>
</dbReference>
<dbReference type="Pfam" id="PF14393">
    <property type="entry name" value="DUF4422"/>
    <property type="match status" value="1"/>
</dbReference>
<protein>
    <recommendedName>
        <fullName evidence="7">Glycosyltransferase 2-like domain-containing protein</fullName>
    </recommendedName>
</protein>
<dbReference type="SUPFAM" id="SSF53448">
    <property type="entry name" value="Nucleotide-diphospho-sugar transferases"/>
    <property type="match status" value="1"/>
</dbReference>
<dbReference type="EMBL" id="CP018835">
    <property type="protein sequence ID" value="ASA55900.1"/>
    <property type="molecule type" value="Genomic_DNA"/>
</dbReference>
<accession>A0A1Z2SFD3</accession>
<reference evidence="5 6" key="1">
    <citation type="submission" date="2016-12" db="EMBL/GenBank/DDBJ databases">
        <authorList>
            <person name="Song W.-J."/>
            <person name="Kurnit D.M."/>
        </authorList>
    </citation>
    <scope>NUCLEOTIDE SEQUENCE [LARGE SCALE GENOMIC DNA]</scope>
    <source>
        <strain evidence="5 6">ATCC 43942</strain>
    </source>
</reference>
<evidence type="ECO:0000256" key="1">
    <source>
        <dbReference type="ARBA" id="ARBA00022676"/>
    </source>
</evidence>
<dbReference type="Pfam" id="PF00535">
    <property type="entry name" value="Glycos_transf_2"/>
    <property type="match status" value="1"/>
</dbReference>
<name>A0A1Z2SFD3_VIBGA</name>
<organism evidence="5 6">
    <name type="scientific">Vibrio gazogenes</name>
    <dbReference type="NCBI Taxonomy" id="687"/>
    <lineage>
        <taxon>Bacteria</taxon>
        <taxon>Pseudomonadati</taxon>
        <taxon>Pseudomonadota</taxon>
        <taxon>Gammaproteobacteria</taxon>
        <taxon>Vibrionales</taxon>
        <taxon>Vibrionaceae</taxon>
        <taxon>Vibrio</taxon>
    </lineage>
</organism>
<proteinExistence type="predicted"/>
<keyword evidence="1" id="KW-0328">Glycosyltransferase</keyword>
<sequence length="632" mass="74422">MNSKCFIALAYHKKSPIIESNYLHPVQVGKSLSDEDLGFICDNTGENISRKNIFYAEMSAIYWMWKNVDAEYLGLFHYRRILDFKNNKNEDIYNYQINEKSNIFDDLGLTDEEINKKLDEYNIITRKKQSLLEWSNFTIKEHYAHEHLLEHLELATNYINGKYPEISNHWDDFLNQSESYFSNMFVMKRDIFNEFCKFVFDILKHVEEMTNLYDRRLQYGQKQARFLGYLAERLTGYFIYSKSLQNSSEVLELPVAAITDDMNANWFEHNTYEKISTSNEDERNNFNESPKVSVLVAVYNTAKYLENSLKSVFEQTYSNIELIVVNDGSTDDSLYKLNKLKESHDFILINKKNAGLGCARNSALERSSGKYIHFMDSDDYMEPDFIKKMVSKAEENNSEIVLSTHRCFDDSNGKTLFVSTLPYNVLGVEGNTSIDLCDELMLTPCHVWDKLYLKDFLNNIKFTPFGGEDIPFFWKTITSAKKISIQKECKYNYRLNENSIQTNSKYALQVFESINIASNFIRDNYQGSNVEVYFKIFKIMLVGHILYKNRYLLENDSSFRYEYYKNIKLILGDITKTDYIPQQMYYNCDLNFMIEIKELSYFRWCLKLNIGPFKKLKSFAVPIFLKCRSLVD</sequence>
<dbReference type="Gene3D" id="3.90.550.10">
    <property type="entry name" value="Spore Coat Polysaccharide Biosynthesis Protein SpsA, Chain A"/>
    <property type="match status" value="1"/>
</dbReference>
<evidence type="ECO:0008006" key="7">
    <source>
        <dbReference type="Google" id="ProtNLM"/>
    </source>
</evidence>
<gene>
    <name evidence="5" type="ORF">BSQ33_09485</name>
</gene>
<evidence type="ECO:0000313" key="5">
    <source>
        <dbReference type="EMBL" id="ASA55900.1"/>
    </source>
</evidence>
<dbReference type="OrthoDB" id="9802649at2"/>
<keyword evidence="2" id="KW-0808">Transferase</keyword>
<evidence type="ECO:0000259" key="3">
    <source>
        <dbReference type="Pfam" id="PF00535"/>
    </source>
</evidence>
<dbReference type="KEGG" id="vga:BSQ33_09485"/>
<dbReference type="Proteomes" id="UP000196708">
    <property type="component" value="Chromosome 1"/>
</dbReference>
<feature type="domain" description="Glycosyltransferase 2-like" evidence="3">
    <location>
        <begin position="293"/>
        <end position="414"/>
    </location>
</feature>
<dbReference type="PANTHER" id="PTHR22916">
    <property type="entry name" value="GLYCOSYLTRANSFERASE"/>
    <property type="match status" value="1"/>
</dbReference>
<feature type="domain" description="DUF4422" evidence="4">
    <location>
        <begin position="7"/>
        <end position="241"/>
    </location>
</feature>
<dbReference type="CDD" id="cd00761">
    <property type="entry name" value="Glyco_tranf_GTA_type"/>
    <property type="match status" value="1"/>
</dbReference>
<dbReference type="InterPro" id="IPR029044">
    <property type="entry name" value="Nucleotide-diphossugar_trans"/>
</dbReference>
<evidence type="ECO:0000256" key="2">
    <source>
        <dbReference type="ARBA" id="ARBA00022679"/>
    </source>
</evidence>